<feature type="region of interest" description="Disordered" evidence="4">
    <location>
        <begin position="451"/>
        <end position="487"/>
    </location>
</feature>
<evidence type="ECO:0000313" key="7">
    <source>
        <dbReference type="Proteomes" id="UP000215914"/>
    </source>
</evidence>
<dbReference type="AlphaFoldDB" id="A0A251TLS6"/>
<reference evidence="5" key="3">
    <citation type="submission" date="2020-06" db="EMBL/GenBank/DDBJ databases">
        <title>Helianthus annuus Genome sequencing and assembly Release 2.</title>
        <authorList>
            <person name="Gouzy J."/>
            <person name="Langlade N."/>
            <person name="Munos S."/>
        </authorList>
    </citation>
    <scope>NUCLEOTIDE SEQUENCE</scope>
    <source>
        <tissue evidence="5">Leaves</tissue>
    </source>
</reference>
<reference evidence="6" key="2">
    <citation type="submission" date="2017-02" db="EMBL/GenBank/DDBJ databases">
        <title>Sunflower complete genome.</title>
        <authorList>
            <person name="Langlade N."/>
            <person name="Munos S."/>
        </authorList>
    </citation>
    <scope>NUCLEOTIDE SEQUENCE [LARGE SCALE GENOMIC DNA]</scope>
    <source>
        <tissue evidence="6">Leaves</tissue>
    </source>
</reference>
<evidence type="ECO:0000256" key="1">
    <source>
        <dbReference type="ARBA" id="ARBA00009778"/>
    </source>
</evidence>
<feature type="region of interest" description="Disordered" evidence="4">
    <location>
        <begin position="122"/>
        <end position="177"/>
    </location>
</feature>
<keyword evidence="2 3" id="KW-0175">Coiled coil</keyword>
<dbReference type="FunCoup" id="A0A251TLS6">
    <property type="interactions" value="484"/>
</dbReference>
<evidence type="ECO:0000256" key="2">
    <source>
        <dbReference type="ARBA" id="ARBA00023054"/>
    </source>
</evidence>
<sequence length="487" mass="53728">MSLSIIQKLLSCHLLHSDSSSSSLPPSLSSLSLSHKEIHFNSNFKRFFSLSSRLLVASVNKTHPSNSFILIIIIFFYQHFQQPNHHHITQISHIQTQQFHLHALKSRRSRFLQVSKCQEASEMAPRVSTTRGPLSHRTSSSDSDPPHHRPVTDRSPKLGDRRSPRSAHSDPLSQKKLGTRIAGLETQLEQAQGELKLLKNQLASAEAAKKEAQKQLNKKPLKTVGSVPDAVPGSGPGPGQDTRASPSENQNPEPNQDPNNEINEETDVFEVPIEMVSVEAKVEKSQTCDQDEVKVKVNTELPEIGVKNEEISLLKLTIEEKDKKLETLGEENEGLKRELSEANVKITSAMVKEESLNIKLTQVDQELQKSKSDGIQLKEKLKEVEGAKEALETEMKRLRVQTEQWRKAADAAAAILAGGGVEMSDGRRVSERCGSMDKNYGGGFDGYGGFGGSPGLGEDSDDGFGNGKRKGSGIRMFGDLWKKKGHK</sequence>
<dbReference type="OMA" id="CQEASEM"/>
<gene>
    <name evidence="6" type="ORF">HannXRQ_Chr10g0305751</name>
    <name evidence="5" type="ORF">HanXRQr2_Chr10g0450791</name>
</gene>
<feature type="compositionally biased region" description="Basic and acidic residues" evidence="4">
    <location>
        <begin position="144"/>
        <end position="163"/>
    </location>
</feature>
<evidence type="ECO:0000313" key="5">
    <source>
        <dbReference type="EMBL" id="KAF5787262.1"/>
    </source>
</evidence>
<reference evidence="5 7" key="1">
    <citation type="journal article" date="2017" name="Nature">
        <title>The sunflower genome provides insights into oil metabolism, flowering and Asterid evolution.</title>
        <authorList>
            <person name="Badouin H."/>
            <person name="Gouzy J."/>
            <person name="Grassa C.J."/>
            <person name="Murat F."/>
            <person name="Staton S.E."/>
            <person name="Cottret L."/>
            <person name="Lelandais-Briere C."/>
            <person name="Owens G.L."/>
            <person name="Carrere S."/>
            <person name="Mayjonade B."/>
            <person name="Legrand L."/>
            <person name="Gill N."/>
            <person name="Kane N.C."/>
            <person name="Bowers J.E."/>
            <person name="Hubner S."/>
            <person name="Bellec A."/>
            <person name="Berard A."/>
            <person name="Berges H."/>
            <person name="Blanchet N."/>
            <person name="Boniface M.C."/>
            <person name="Brunel D."/>
            <person name="Catrice O."/>
            <person name="Chaidir N."/>
            <person name="Claudel C."/>
            <person name="Donnadieu C."/>
            <person name="Faraut T."/>
            <person name="Fievet G."/>
            <person name="Helmstetter N."/>
            <person name="King M."/>
            <person name="Knapp S.J."/>
            <person name="Lai Z."/>
            <person name="Le Paslier M.C."/>
            <person name="Lippi Y."/>
            <person name="Lorenzon L."/>
            <person name="Mandel J.R."/>
            <person name="Marage G."/>
            <person name="Marchand G."/>
            <person name="Marquand E."/>
            <person name="Bret-Mestries E."/>
            <person name="Morien E."/>
            <person name="Nambeesan S."/>
            <person name="Nguyen T."/>
            <person name="Pegot-Espagnet P."/>
            <person name="Pouilly N."/>
            <person name="Raftis F."/>
            <person name="Sallet E."/>
            <person name="Schiex T."/>
            <person name="Thomas J."/>
            <person name="Vandecasteele C."/>
            <person name="Vares D."/>
            <person name="Vear F."/>
            <person name="Vautrin S."/>
            <person name="Crespi M."/>
            <person name="Mangin B."/>
            <person name="Burke J.M."/>
            <person name="Salse J."/>
            <person name="Munos S."/>
            <person name="Vincourt P."/>
            <person name="Rieseberg L.H."/>
            <person name="Langlade N.B."/>
        </authorList>
    </citation>
    <scope>NUCLEOTIDE SEQUENCE [LARGE SCALE GENOMIC DNA]</scope>
    <source>
        <strain evidence="7">cv. SF193</strain>
        <tissue evidence="5">Leaves</tissue>
    </source>
</reference>
<accession>A0A251TLS6</accession>
<dbReference type="Proteomes" id="UP000215914">
    <property type="component" value="Chromosome 10"/>
</dbReference>
<dbReference type="InterPro" id="IPR029688">
    <property type="entry name" value="ICR"/>
</dbReference>
<dbReference type="PANTHER" id="PTHR34224">
    <property type="entry name" value="INTERACTOR OF CONSTITUTIVE ACTIVE ROPS 2, CHLOROPLASTIC-RELATED"/>
    <property type="match status" value="1"/>
</dbReference>
<proteinExistence type="inferred from homology"/>
<dbReference type="EMBL" id="MNCJ02000325">
    <property type="protein sequence ID" value="KAF5787262.1"/>
    <property type="molecule type" value="Genomic_DNA"/>
</dbReference>
<evidence type="ECO:0000256" key="3">
    <source>
        <dbReference type="SAM" id="Coils"/>
    </source>
</evidence>
<dbReference type="STRING" id="4232.A0A251TLS6"/>
<comment type="similarity">
    <text evidence="1">Belongs to the ICR family.</text>
</comment>
<dbReference type="Gramene" id="mRNA:HanXRQr2_Chr10g0450791">
    <property type="protein sequence ID" value="mRNA:HanXRQr2_Chr10g0450791"/>
    <property type="gene ID" value="HanXRQr2_Chr10g0450791"/>
</dbReference>
<keyword evidence="7" id="KW-1185">Reference proteome</keyword>
<dbReference type="EMBL" id="CM007899">
    <property type="protein sequence ID" value="OTG12075.1"/>
    <property type="molecule type" value="Genomic_DNA"/>
</dbReference>
<organism evidence="6 7">
    <name type="scientific">Helianthus annuus</name>
    <name type="common">Common sunflower</name>
    <dbReference type="NCBI Taxonomy" id="4232"/>
    <lineage>
        <taxon>Eukaryota</taxon>
        <taxon>Viridiplantae</taxon>
        <taxon>Streptophyta</taxon>
        <taxon>Embryophyta</taxon>
        <taxon>Tracheophyta</taxon>
        <taxon>Spermatophyta</taxon>
        <taxon>Magnoliopsida</taxon>
        <taxon>eudicotyledons</taxon>
        <taxon>Gunneridae</taxon>
        <taxon>Pentapetalae</taxon>
        <taxon>asterids</taxon>
        <taxon>campanulids</taxon>
        <taxon>Asterales</taxon>
        <taxon>Asteraceae</taxon>
        <taxon>Asteroideae</taxon>
        <taxon>Heliantheae alliance</taxon>
        <taxon>Heliantheae</taxon>
        <taxon>Helianthus</taxon>
    </lineage>
</organism>
<feature type="region of interest" description="Disordered" evidence="4">
    <location>
        <begin position="209"/>
        <end position="266"/>
    </location>
</feature>
<dbReference type="InParanoid" id="A0A251TLS6"/>
<feature type="coiled-coil region" evidence="3">
    <location>
        <begin position="374"/>
        <end position="408"/>
    </location>
</feature>
<protein>
    <submittedName>
        <fullName evidence="5 6">Interactor of constitutive active ROPs</fullName>
    </submittedName>
</protein>
<evidence type="ECO:0000256" key="4">
    <source>
        <dbReference type="SAM" id="MobiDB-lite"/>
    </source>
</evidence>
<dbReference type="PANTHER" id="PTHR34224:SF2">
    <property type="entry name" value="INTERACTOR OF CONSTITUTIVE ACTIVE ROPS 4"/>
    <property type="match status" value="1"/>
</dbReference>
<evidence type="ECO:0000313" key="6">
    <source>
        <dbReference type="EMBL" id="OTG12075.1"/>
    </source>
</evidence>
<feature type="coiled-coil region" evidence="3">
    <location>
        <begin position="311"/>
        <end position="345"/>
    </location>
</feature>
<feature type="compositionally biased region" description="Low complexity" evidence="4">
    <location>
        <begin position="245"/>
        <end position="261"/>
    </location>
</feature>
<name>A0A251TLS6_HELAN</name>